<evidence type="ECO:0000313" key="3">
    <source>
        <dbReference type="Proteomes" id="UP000824190"/>
    </source>
</evidence>
<dbReference type="GO" id="GO:0016881">
    <property type="term" value="F:acid-amino acid ligase activity"/>
    <property type="evidence" value="ECO:0007669"/>
    <property type="project" value="InterPro"/>
</dbReference>
<dbReference type="InterPro" id="IPR050061">
    <property type="entry name" value="MurCDEF_pg_biosynth"/>
</dbReference>
<dbReference type="EMBL" id="DXGC01000050">
    <property type="protein sequence ID" value="HIW91062.1"/>
    <property type="molecule type" value="Genomic_DNA"/>
</dbReference>
<dbReference type="PANTHER" id="PTHR43445">
    <property type="entry name" value="UDP-N-ACETYLMURAMATE--L-ALANINE LIGASE-RELATED"/>
    <property type="match status" value="1"/>
</dbReference>
<proteinExistence type="predicted"/>
<dbReference type="AlphaFoldDB" id="A0A9D1UKH9"/>
<dbReference type="GO" id="GO:0005524">
    <property type="term" value="F:ATP binding"/>
    <property type="evidence" value="ECO:0007669"/>
    <property type="project" value="InterPro"/>
</dbReference>
<dbReference type="SUPFAM" id="SSF53244">
    <property type="entry name" value="MurD-like peptide ligases, peptide-binding domain"/>
    <property type="match status" value="1"/>
</dbReference>
<feature type="domain" description="Mur ligase C-terminal" evidence="1">
    <location>
        <begin position="91"/>
        <end position="231"/>
    </location>
</feature>
<dbReference type="Pfam" id="PF02875">
    <property type="entry name" value="Mur_ligase_C"/>
    <property type="match status" value="1"/>
</dbReference>
<sequence>EFRRVLFDLHPTVPVGAEILVSEPRSDGGSSARVSFSTGDLSEVHEREVTVRTPGTHMLLNAVAAILSGALVGAPLDGLVDGVGEFDGVRRRFEYHGTAEGVEVFDDYAHHPTEVRAVITAARGKVDARERDTGESGRVVAVFQPHLYSRTINFAGEFAEALSLADVVVVLDIFGAREQPVEGVDSRVITREIAADTSDTVVHYEPNFSGAPELVASLTRPGDVVLTVGAGTVTMLADEILREIGDRG</sequence>
<reference evidence="2" key="2">
    <citation type="submission" date="2021-04" db="EMBL/GenBank/DDBJ databases">
        <authorList>
            <person name="Gilroy R."/>
        </authorList>
    </citation>
    <scope>NUCLEOTIDE SEQUENCE</scope>
    <source>
        <strain evidence="2">CHK32-1732</strain>
    </source>
</reference>
<dbReference type="Proteomes" id="UP000824190">
    <property type="component" value="Unassembled WGS sequence"/>
</dbReference>
<name>A0A9D1UKH9_9CORY</name>
<dbReference type="Gene3D" id="3.40.1190.10">
    <property type="entry name" value="Mur-like, catalytic domain"/>
    <property type="match status" value="1"/>
</dbReference>
<feature type="non-terminal residue" evidence="2">
    <location>
        <position position="1"/>
    </location>
</feature>
<dbReference type="InterPro" id="IPR036565">
    <property type="entry name" value="Mur-like_cat_sf"/>
</dbReference>
<evidence type="ECO:0000313" key="2">
    <source>
        <dbReference type="EMBL" id="HIW91062.1"/>
    </source>
</evidence>
<protein>
    <submittedName>
        <fullName evidence="2">UDP-N-acetylmuramate--L-alanine ligase</fullName>
    </submittedName>
</protein>
<evidence type="ECO:0000259" key="1">
    <source>
        <dbReference type="Pfam" id="PF02875"/>
    </source>
</evidence>
<dbReference type="InterPro" id="IPR036615">
    <property type="entry name" value="Mur_ligase_C_dom_sf"/>
</dbReference>
<dbReference type="SUPFAM" id="SSF53623">
    <property type="entry name" value="MurD-like peptide ligases, catalytic domain"/>
    <property type="match status" value="1"/>
</dbReference>
<organism evidence="2 3">
    <name type="scientific">Candidatus Corynebacterium avicola</name>
    <dbReference type="NCBI Taxonomy" id="2838527"/>
    <lineage>
        <taxon>Bacteria</taxon>
        <taxon>Bacillati</taxon>
        <taxon>Actinomycetota</taxon>
        <taxon>Actinomycetes</taxon>
        <taxon>Mycobacteriales</taxon>
        <taxon>Corynebacteriaceae</taxon>
        <taxon>Corynebacterium</taxon>
    </lineage>
</organism>
<gene>
    <name evidence="2" type="ORF">H9870_05295</name>
</gene>
<accession>A0A9D1UKH9</accession>
<dbReference type="Gene3D" id="3.90.190.20">
    <property type="entry name" value="Mur ligase, C-terminal domain"/>
    <property type="match status" value="1"/>
</dbReference>
<keyword evidence="2" id="KW-0436">Ligase</keyword>
<reference evidence="2" key="1">
    <citation type="journal article" date="2021" name="PeerJ">
        <title>Extensive microbial diversity within the chicken gut microbiome revealed by metagenomics and culture.</title>
        <authorList>
            <person name="Gilroy R."/>
            <person name="Ravi A."/>
            <person name="Getino M."/>
            <person name="Pursley I."/>
            <person name="Horton D.L."/>
            <person name="Alikhan N.F."/>
            <person name="Baker D."/>
            <person name="Gharbi K."/>
            <person name="Hall N."/>
            <person name="Watson M."/>
            <person name="Adriaenssens E.M."/>
            <person name="Foster-Nyarko E."/>
            <person name="Jarju S."/>
            <person name="Secka A."/>
            <person name="Antonio M."/>
            <person name="Oren A."/>
            <person name="Chaudhuri R.R."/>
            <person name="La Ragione R."/>
            <person name="Hildebrand F."/>
            <person name="Pallen M.J."/>
        </authorList>
    </citation>
    <scope>NUCLEOTIDE SEQUENCE</scope>
    <source>
        <strain evidence="2">CHK32-1732</strain>
    </source>
</reference>
<dbReference type="InterPro" id="IPR004101">
    <property type="entry name" value="Mur_ligase_C"/>
</dbReference>
<comment type="caution">
    <text evidence="2">The sequence shown here is derived from an EMBL/GenBank/DDBJ whole genome shotgun (WGS) entry which is preliminary data.</text>
</comment>
<dbReference type="PANTHER" id="PTHR43445:SF3">
    <property type="entry name" value="UDP-N-ACETYLMURAMATE--L-ALANINE LIGASE"/>
    <property type="match status" value="1"/>
</dbReference>